<organism evidence="1 2">
    <name type="scientific">Romanomermis culicivorax</name>
    <name type="common">Nematode worm</name>
    <dbReference type="NCBI Taxonomy" id="13658"/>
    <lineage>
        <taxon>Eukaryota</taxon>
        <taxon>Metazoa</taxon>
        <taxon>Ecdysozoa</taxon>
        <taxon>Nematoda</taxon>
        <taxon>Enoplea</taxon>
        <taxon>Dorylaimia</taxon>
        <taxon>Mermithida</taxon>
        <taxon>Mermithoidea</taxon>
        <taxon>Mermithidae</taxon>
        <taxon>Romanomermis</taxon>
    </lineage>
</organism>
<keyword evidence="1" id="KW-1185">Reference proteome</keyword>
<accession>A0A915KQR2</accession>
<evidence type="ECO:0000313" key="2">
    <source>
        <dbReference type="WBParaSite" id="nRc.2.0.1.t40420-RA"/>
    </source>
</evidence>
<name>A0A915KQR2_ROMCU</name>
<sequence length="253" mass="28599">MVKVEKSESLATEGSIVISLEFSKPATVVALSMLELSVENVESTVISFTCVESVSAIDEDGEVSVEAVVVLFFRGAEKFIYPHDLLEAAEIDRMAQMLITMFHNIPLADVLPANWNAVIYPMPAIMQDETNTSWLRKMTVTMPLTMAIASPCSTAEFTYINNILMQHPQLLDDVTCTMLYNYTWFCPDGNPRTGLSEWMNHIPECKPAYDQDPGVYICNFFTLRPIIFDKNVKMETQIEVFDIDDYDDINNPH</sequence>
<evidence type="ECO:0000313" key="1">
    <source>
        <dbReference type="Proteomes" id="UP000887565"/>
    </source>
</evidence>
<dbReference type="WBParaSite" id="nRc.2.0.1.t40420-RA">
    <property type="protein sequence ID" value="nRc.2.0.1.t40420-RA"/>
    <property type="gene ID" value="nRc.2.0.1.g40420"/>
</dbReference>
<dbReference type="AlphaFoldDB" id="A0A915KQR2"/>
<reference evidence="2" key="1">
    <citation type="submission" date="2022-11" db="UniProtKB">
        <authorList>
            <consortium name="WormBaseParasite"/>
        </authorList>
    </citation>
    <scope>IDENTIFICATION</scope>
</reference>
<protein>
    <submittedName>
        <fullName evidence="2">Uncharacterized protein</fullName>
    </submittedName>
</protein>
<dbReference type="Proteomes" id="UP000887565">
    <property type="component" value="Unplaced"/>
</dbReference>
<proteinExistence type="predicted"/>